<dbReference type="PROSITE" id="PS51846">
    <property type="entry name" value="CNNM"/>
    <property type="match status" value="1"/>
</dbReference>
<evidence type="ECO:0000256" key="4">
    <source>
        <dbReference type="ARBA" id="ARBA00022737"/>
    </source>
</evidence>
<dbReference type="EMBL" id="ADFR01000016">
    <property type="protein sequence ID" value="EFC05242.1"/>
    <property type="molecule type" value="Genomic_DNA"/>
</dbReference>
<dbReference type="Pfam" id="PF01595">
    <property type="entry name" value="CNNM"/>
    <property type="match status" value="1"/>
</dbReference>
<dbReference type="SMART" id="SM00116">
    <property type="entry name" value="CBS"/>
    <property type="match status" value="2"/>
</dbReference>
<feature type="transmembrane region" description="Helical" evidence="10">
    <location>
        <begin position="122"/>
        <end position="144"/>
    </location>
</feature>
<feature type="domain" description="CNNM transmembrane" evidence="12">
    <location>
        <begin position="1"/>
        <end position="185"/>
    </location>
</feature>
<dbReference type="SUPFAM" id="SSF56176">
    <property type="entry name" value="FAD-binding/transporter-associated domain-like"/>
    <property type="match status" value="1"/>
</dbReference>
<keyword evidence="4" id="KW-0677">Repeat</keyword>
<dbReference type="Pfam" id="PF03471">
    <property type="entry name" value="CorC_HlyC"/>
    <property type="match status" value="1"/>
</dbReference>
<dbReference type="OrthoDB" id="9798188at2"/>
<evidence type="ECO:0000259" key="11">
    <source>
        <dbReference type="PROSITE" id="PS51371"/>
    </source>
</evidence>
<name>D2MQH3_9FIRM</name>
<feature type="domain" description="CBS" evidence="11">
    <location>
        <begin position="267"/>
        <end position="324"/>
    </location>
</feature>
<dbReference type="GO" id="GO:0050660">
    <property type="term" value="F:flavin adenine dinucleotide binding"/>
    <property type="evidence" value="ECO:0007669"/>
    <property type="project" value="InterPro"/>
</dbReference>
<dbReference type="InterPro" id="IPR002550">
    <property type="entry name" value="CNNM"/>
</dbReference>
<reference evidence="14" key="1">
    <citation type="submission" date="2009-12" db="EMBL/GenBank/DDBJ databases">
        <title>Sequence of Clostridiales genomosp. BVAB3 str. UPII9-5.</title>
        <authorList>
            <person name="Madupu R."/>
            <person name="Durkin A.S."/>
            <person name="Torralba M."/>
            <person name="Methe B."/>
            <person name="Sutton G.G."/>
            <person name="Strausberg R.L."/>
            <person name="Nelson K.E."/>
        </authorList>
    </citation>
    <scope>NUCLEOTIDE SEQUENCE [LARGE SCALE GENOMIC DNA]</scope>
    <source>
        <strain evidence="14">W1219</strain>
    </source>
</reference>
<protein>
    <recommendedName>
        <fullName evidence="15">CBS domain protein</fullName>
    </recommendedName>
</protein>
<dbReference type="Gene3D" id="3.10.580.10">
    <property type="entry name" value="CBS-domain"/>
    <property type="match status" value="1"/>
</dbReference>
<dbReference type="FunFam" id="3.10.580.10:FF:000002">
    <property type="entry name" value="Magnesium/cobalt efflux protein CorC"/>
    <property type="match status" value="1"/>
</dbReference>
<evidence type="ECO:0000313" key="14">
    <source>
        <dbReference type="Proteomes" id="UP000005017"/>
    </source>
</evidence>
<dbReference type="CDD" id="cd04590">
    <property type="entry name" value="CBS_pair_CorC_HlyC_assoc"/>
    <property type="match status" value="1"/>
</dbReference>
<dbReference type="RefSeq" id="WP_006627636.1">
    <property type="nucleotide sequence ID" value="NZ_ADFR01000016.1"/>
</dbReference>
<evidence type="ECO:0000256" key="7">
    <source>
        <dbReference type="ARBA" id="ARBA00023136"/>
    </source>
</evidence>
<dbReference type="PROSITE" id="PS51371">
    <property type="entry name" value="CBS"/>
    <property type="match status" value="2"/>
</dbReference>
<dbReference type="InterPro" id="IPR036318">
    <property type="entry name" value="FAD-bd_PCMH-like_sf"/>
</dbReference>
<keyword evidence="14" id="KW-1185">Reference proteome</keyword>
<evidence type="ECO:0000256" key="2">
    <source>
        <dbReference type="ARBA" id="ARBA00006337"/>
    </source>
</evidence>
<evidence type="ECO:0000256" key="5">
    <source>
        <dbReference type="ARBA" id="ARBA00022989"/>
    </source>
</evidence>
<dbReference type="InterPro" id="IPR016169">
    <property type="entry name" value="FAD-bd_PCMH_sub2"/>
</dbReference>
<gene>
    <name evidence="13" type="ORF">HMPREF9013_0526</name>
</gene>
<evidence type="ECO:0000256" key="6">
    <source>
        <dbReference type="ARBA" id="ARBA00023122"/>
    </source>
</evidence>
<dbReference type="InterPro" id="IPR005170">
    <property type="entry name" value="Transptr-assoc_dom"/>
</dbReference>
<evidence type="ECO:0000256" key="3">
    <source>
        <dbReference type="ARBA" id="ARBA00022692"/>
    </source>
</evidence>
<comment type="subcellular location">
    <subcellularLocation>
        <location evidence="1">Membrane</location>
        <topology evidence="1">Multi-pass membrane protein</topology>
    </subcellularLocation>
</comment>
<dbReference type="AlphaFoldDB" id="D2MQH3"/>
<dbReference type="eggNOG" id="COG1253">
    <property type="taxonomic scope" value="Bacteria"/>
</dbReference>
<keyword evidence="5 9" id="KW-1133">Transmembrane helix</keyword>
<keyword evidence="6 8" id="KW-0129">CBS domain</keyword>
<keyword evidence="7 9" id="KW-0472">Membrane</keyword>
<dbReference type="PANTHER" id="PTHR22777:SF17">
    <property type="entry name" value="UPF0053 PROTEIN SLL0260"/>
    <property type="match status" value="1"/>
</dbReference>
<dbReference type="SUPFAM" id="SSF54631">
    <property type="entry name" value="CBS-domain pair"/>
    <property type="match status" value="1"/>
</dbReference>
<evidence type="ECO:0000259" key="12">
    <source>
        <dbReference type="PROSITE" id="PS51846"/>
    </source>
</evidence>
<dbReference type="InterPro" id="IPR046342">
    <property type="entry name" value="CBS_dom_sf"/>
</dbReference>
<accession>D2MQH3</accession>
<dbReference type="GO" id="GO:0005886">
    <property type="term" value="C:plasma membrane"/>
    <property type="evidence" value="ECO:0007669"/>
    <property type="project" value="TreeGrafter"/>
</dbReference>
<dbReference type="Pfam" id="PF00571">
    <property type="entry name" value="CBS"/>
    <property type="match status" value="2"/>
</dbReference>
<evidence type="ECO:0000256" key="10">
    <source>
        <dbReference type="SAM" id="Phobius"/>
    </source>
</evidence>
<organism evidence="13 14">
    <name type="scientific">Bulleidia extructa W1219</name>
    <dbReference type="NCBI Taxonomy" id="679192"/>
    <lineage>
        <taxon>Bacteria</taxon>
        <taxon>Bacillati</taxon>
        <taxon>Bacillota</taxon>
        <taxon>Erysipelotrichia</taxon>
        <taxon>Erysipelotrichales</taxon>
        <taxon>Erysipelotrichaceae</taxon>
        <taxon>Bulleidia</taxon>
    </lineage>
</organism>
<sequence>MTSNSAYLLTLIVLILLSGVFSAVETSFSSASKIRLRSMANDGNESAKKVLKILDHFDRFLTTILIGNNVVNIASATIGTVLFTRYFQANGPTISTIVMTIVVLLFGEMTPKSIAKMIPERFSCAMVGFVQVMVFLLFPLTWLLSGWKWLMSKLIPIEEDDGDITDDLITMVDEAEKEGDLQEHESSLISAAIEFRDLEVKDVFTPRVDIVAVDVNEDLKEIEETFRINSYSRLPVYEETIDHIIGVIHEKDFYDLLYHKKNDLHSIITKVINTSPNTHIYELMQILQREKLHMAVVLDEWGGTDGLITLEDIVEELVGEIWDEHDVVEEFYTKISDNEYLVKGEAEVDDLFERFDIEVKEEEEDDYNSVSGWAIAQLGHIPEVGESFQFENLFVQITKADNRKVNEVRIRVEEKEQEEEE</sequence>
<feature type="domain" description="CBS" evidence="11">
    <location>
        <begin position="204"/>
        <end position="264"/>
    </location>
</feature>
<dbReference type="InterPro" id="IPR044751">
    <property type="entry name" value="Ion_transp-like_CBS"/>
</dbReference>
<comment type="similarity">
    <text evidence="2">Belongs to the UPF0053 family.</text>
</comment>
<evidence type="ECO:0000313" key="13">
    <source>
        <dbReference type="EMBL" id="EFC05242.1"/>
    </source>
</evidence>
<keyword evidence="3 9" id="KW-0812">Transmembrane</keyword>
<comment type="caution">
    <text evidence="13">The sequence shown here is derived from an EMBL/GenBank/DDBJ whole genome shotgun (WGS) entry which is preliminary data.</text>
</comment>
<evidence type="ECO:0000256" key="8">
    <source>
        <dbReference type="PROSITE-ProRule" id="PRU00703"/>
    </source>
</evidence>
<dbReference type="STRING" id="679192.HMPREF9013_0526"/>
<dbReference type="Gene3D" id="3.30.465.10">
    <property type="match status" value="1"/>
</dbReference>
<evidence type="ECO:0000256" key="1">
    <source>
        <dbReference type="ARBA" id="ARBA00004141"/>
    </source>
</evidence>
<dbReference type="Proteomes" id="UP000005017">
    <property type="component" value="Unassembled WGS sequence"/>
</dbReference>
<evidence type="ECO:0000256" key="9">
    <source>
        <dbReference type="PROSITE-ProRule" id="PRU01193"/>
    </source>
</evidence>
<evidence type="ECO:0008006" key="15">
    <source>
        <dbReference type="Google" id="ProtNLM"/>
    </source>
</evidence>
<dbReference type="SMART" id="SM01091">
    <property type="entry name" value="CorC_HlyC"/>
    <property type="match status" value="1"/>
</dbReference>
<dbReference type="InterPro" id="IPR000644">
    <property type="entry name" value="CBS_dom"/>
</dbReference>
<dbReference type="PANTHER" id="PTHR22777">
    <property type="entry name" value="HEMOLYSIN-RELATED"/>
    <property type="match status" value="1"/>
</dbReference>
<proteinExistence type="inferred from homology"/>